<organism evidence="3 4">
    <name type="scientific">Batillaria attramentaria</name>
    <dbReference type="NCBI Taxonomy" id="370345"/>
    <lineage>
        <taxon>Eukaryota</taxon>
        <taxon>Metazoa</taxon>
        <taxon>Spiralia</taxon>
        <taxon>Lophotrochozoa</taxon>
        <taxon>Mollusca</taxon>
        <taxon>Gastropoda</taxon>
        <taxon>Caenogastropoda</taxon>
        <taxon>Sorbeoconcha</taxon>
        <taxon>Cerithioidea</taxon>
        <taxon>Batillariidae</taxon>
        <taxon>Batillaria</taxon>
    </lineage>
</organism>
<keyword evidence="2" id="KW-0472">Membrane</keyword>
<keyword evidence="2" id="KW-1133">Transmembrane helix</keyword>
<proteinExistence type="predicted"/>
<sequence length="248" mass="25323">MVFVSEMEPTFHQHPDGHKNPSSFSWAMYFALVSSLLAIIASIAIACNNPPQTRQTPTGPSEFDGVASFGASAVNSFPMNVQGGGVFPTRNQSNDYPFRENRGGSSIPTGTRGGSSYPTGLLGGNPFPTQGCGSFPGGVQSGGFQTAPVYAVPGQGGNSSNQGPSPSSSVFMGSNILQGAPTQALSGQGGDIMQAAPEYASTNLSGMYTALSASALYASESSTTVPAERNISGPGNGYAVPSAPPYYL</sequence>
<keyword evidence="2" id="KW-0812">Transmembrane</keyword>
<dbReference type="AlphaFoldDB" id="A0ABD0KCL0"/>
<accession>A0ABD0KCL0</accession>
<evidence type="ECO:0000313" key="4">
    <source>
        <dbReference type="Proteomes" id="UP001519460"/>
    </source>
</evidence>
<evidence type="ECO:0000256" key="1">
    <source>
        <dbReference type="SAM" id="MobiDB-lite"/>
    </source>
</evidence>
<feature type="transmembrane region" description="Helical" evidence="2">
    <location>
        <begin position="26"/>
        <end position="47"/>
    </location>
</feature>
<feature type="compositionally biased region" description="Low complexity" evidence="1">
    <location>
        <begin position="158"/>
        <end position="169"/>
    </location>
</feature>
<dbReference type="Proteomes" id="UP001519460">
    <property type="component" value="Unassembled WGS sequence"/>
</dbReference>
<evidence type="ECO:0000256" key="2">
    <source>
        <dbReference type="SAM" id="Phobius"/>
    </source>
</evidence>
<feature type="compositionally biased region" description="Polar residues" evidence="1">
    <location>
        <begin position="103"/>
        <end position="116"/>
    </location>
</feature>
<keyword evidence="4" id="KW-1185">Reference proteome</keyword>
<dbReference type="EMBL" id="JACVVK020000203">
    <property type="protein sequence ID" value="KAK7484844.1"/>
    <property type="molecule type" value="Genomic_DNA"/>
</dbReference>
<name>A0ABD0KCL0_9CAEN</name>
<feature type="region of interest" description="Disordered" evidence="1">
    <location>
        <begin position="151"/>
        <end position="174"/>
    </location>
</feature>
<comment type="caution">
    <text evidence="3">The sequence shown here is derived from an EMBL/GenBank/DDBJ whole genome shotgun (WGS) entry which is preliminary data.</text>
</comment>
<protein>
    <submittedName>
        <fullName evidence="3">Uncharacterized protein</fullName>
    </submittedName>
</protein>
<evidence type="ECO:0000313" key="3">
    <source>
        <dbReference type="EMBL" id="KAK7484844.1"/>
    </source>
</evidence>
<reference evidence="3 4" key="1">
    <citation type="journal article" date="2023" name="Sci. Data">
        <title>Genome assembly of the Korean intertidal mud-creeper Batillaria attramentaria.</title>
        <authorList>
            <person name="Patra A.K."/>
            <person name="Ho P.T."/>
            <person name="Jun S."/>
            <person name="Lee S.J."/>
            <person name="Kim Y."/>
            <person name="Won Y.J."/>
        </authorList>
    </citation>
    <scope>NUCLEOTIDE SEQUENCE [LARGE SCALE GENOMIC DNA]</scope>
    <source>
        <strain evidence="3">Wonlab-2016</strain>
    </source>
</reference>
<gene>
    <name evidence="3" type="ORF">BaRGS_00023887</name>
</gene>
<feature type="region of interest" description="Disordered" evidence="1">
    <location>
        <begin position="91"/>
        <end position="116"/>
    </location>
</feature>